<evidence type="ECO:0000259" key="6">
    <source>
        <dbReference type="PROSITE" id="PS51372"/>
    </source>
</evidence>
<gene>
    <name evidence="7" type="ORF">BO222_09465</name>
</gene>
<dbReference type="SUPFAM" id="SSF63520">
    <property type="entry name" value="PTS-regulatory domain, PRD"/>
    <property type="match status" value="1"/>
</dbReference>
<evidence type="ECO:0000259" key="4">
    <source>
        <dbReference type="PROSITE" id="PS50045"/>
    </source>
</evidence>
<feature type="domain" description="PRD" evidence="6">
    <location>
        <begin position="804"/>
        <end position="915"/>
    </location>
</feature>
<dbReference type="GO" id="GO:0009401">
    <property type="term" value="P:phosphoenolpyruvate-dependent sugar phosphotransferase system"/>
    <property type="evidence" value="ECO:0007669"/>
    <property type="project" value="InterPro"/>
</dbReference>
<evidence type="ECO:0000256" key="3">
    <source>
        <dbReference type="ARBA" id="ARBA00022840"/>
    </source>
</evidence>
<dbReference type="GO" id="GO:0006355">
    <property type="term" value="P:regulation of DNA-templated transcription"/>
    <property type="evidence" value="ECO:0007669"/>
    <property type="project" value="InterPro"/>
</dbReference>
<dbReference type="Gene3D" id="3.40.50.300">
    <property type="entry name" value="P-loop containing nucleotide triphosphate hydrolases"/>
    <property type="match status" value="1"/>
</dbReference>
<dbReference type="Gene3D" id="1.10.1790.10">
    <property type="entry name" value="PRD domain"/>
    <property type="match status" value="1"/>
</dbReference>
<dbReference type="GO" id="GO:0016020">
    <property type="term" value="C:membrane"/>
    <property type="evidence" value="ECO:0007669"/>
    <property type="project" value="InterPro"/>
</dbReference>
<evidence type="ECO:0000256" key="2">
    <source>
        <dbReference type="ARBA" id="ARBA00022741"/>
    </source>
</evidence>
<dbReference type="InterPro" id="IPR004701">
    <property type="entry name" value="PTS_EIIA_man-typ"/>
</dbReference>
<dbReference type="RefSeq" id="WP_075820525.1">
    <property type="nucleotide sequence ID" value="NZ_CAPFLH010000059.1"/>
</dbReference>
<name>A0A1U7NEF8_9FIRM</name>
<sequence length="919" mass="104169">MEGKIISYLNACMNHDDLPLTSAVRCAKALKASRVDVTACMNKLVQSNDLVRILSRPYLYVPVSWLSEHYIYTDQSEFASVSEFMQLFEKQTTNTQDPFDQLVGNHHSLKPMISQLKAAISYPPEGLPILLKGPTGTGKSKMAALAYDWAKQKGLLKEGAQFVQLNCSEYANNPELLNASLFGYVKGAFTGADKDTSGLAALADGGILFLDEVHNLSAQSQEKLFHLMDQGIYHQMGDNENTLYSHCRMIFATTEDPDQVLLRTLMRRIPIVIEIPSLKERGRRERIALIARLIEQEQKRLNRPIQLSGSVYDLLLNAEVPGNIGELKSIIQFCCVNAFFEADSLVRINLHHVPYKLISQRSITEAHHQNVLDFYTVEQLIQLYDKDQKAILFSNQLLELFQERNAASQDVSASLILQMRVLLMKHLDERIEESSESEHSYCWMALNQAFTYLQGKSQDSRDPARLLALAWLIQEICFNDIEYQNWSICHEDECQLILNELEKTYFKTFRSAQEICLFLQSAVELYIYPMVIIIIFLFLIDPIEQDVYKGRALLIAAHGFSTASSIADAANQLLGDTVFDAIDMPITSSVDDVIEKVQTYAGRFPHLEELILLVDMGSLESILDGLNSLECSIGLIDHVSTPVALEIGTLVSQREELESMLDKVCKLSCSGYRLRPSMRKKPAIVCCCASGIGTARRLESLIQSSLPSDCDIRVLSVSYPHLLQEKKSSSVFQKWNVVCLVGTLNPNLKDVTFISVEDLIIRDHFILLESCLEGLFTKEQSAEFQKKLLKNFSLYNLMSELTVLNPQKLLEQITPCVEQLQNDLKITLSSTTCIGLYVHISCLIERIAFNQTEAKNQNLDLNPDLPANPELRRFIRLCRECFRSIESQYRVRIPDSEIAYIYEYIRHDSQNEDSETADF</sequence>
<feature type="domain" description="Sigma-54 factor interaction" evidence="4">
    <location>
        <begin position="102"/>
        <end position="336"/>
    </location>
</feature>
<dbReference type="CDD" id="cd00009">
    <property type="entry name" value="AAA"/>
    <property type="match status" value="1"/>
</dbReference>
<dbReference type="InterPro" id="IPR036662">
    <property type="entry name" value="PTS_EIIA_man-typ_sf"/>
</dbReference>
<dbReference type="InterPro" id="IPR003593">
    <property type="entry name" value="AAA+_ATPase"/>
</dbReference>
<dbReference type="Pfam" id="PF00874">
    <property type="entry name" value="PRD"/>
    <property type="match status" value="1"/>
</dbReference>
<dbReference type="OrthoDB" id="9765164at2"/>
<dbReference type="PROSITE" id="PS51372">
    <property type="entry name" value="PRD_2"/>
    <property type="match status" value="1"/>
</dbReference>
<dbReference type="GO" id="GO:0016740">
    <property type="term" value="F:transferase activity"/>
    <property type="evidence" value="ECO:0007669"/>
    <property type="project" value="UniProtKB-KW"/>
</dbReference>
<dbReference type="SUPFAM" id="SSF53062">
    <property type="entry name" value="PTS system fructose IIA component-like"/>
    <property type="match status" value="1"/>
</dbReference>
<dbReference type="PROSITE" id="PS00676">
    <property type="entry name" value="SIGMA54_INTERACT_2"/>
    <property type="match status" value="1"/>
</dbReference>
<keyword evidence="2" id="KW-0547">Nucleotide-binding</keyword>
<reference evidence="7 8" key="1">
    <citation type="submission" date="2016-11" db="EMBL/GenBank/DDBJ databases">
        <title>Description of two novel members of the family Erysipelotrichaceae: Ileibacterium lipovorans gen. nov., sp. nov. and Dubosiella newyorkensis, gen. nov., sp. nov.</title>
        <authorList>
            <person name="Cox L.M."/>
            <person name="Sohn J."/>
            <person name="Tyrrell K.L."/>
            <person name="Citron D.M."/>
            <person name="Lawson P.A."/>
            <person name="Patel N.B."/>
            <person name="Iizumi T."/>
            <person name="Perez-Perez G.I."/>
            <person name="Goldstein E.J."/>
            <person name="Blaser M.J."/>
        </authorList>
    </citation>
    <scope>NUCLEOTIDE SEQUENCE [LARGE SCALE GENOMIC DNA]</scope>
    <source>
        <strain evidence="7 8">NYU-BL-A3</strain>
    </source>
</reference>
<organism evidence="7 8">
    <name type="scientific">Ileibacterium valens</name>
    <dbReference type="NCBI Taxonomy" id="1862668"/>
    <lineage>
        <taxon>Bacteria</taxon>
        <taxon>Bacillati</taxon>
        <taxon>Bacillota</taxon>
        <taxon>Erysipelotrichia</taxon>
        <taxon>Erysipelotrichales</taxon>
        <taxon>Erysipelotrichaceae</taxon>
        <taxon>Ileibacterium</taxon>
    </lineage>
</organism>
<dbReference type="InterPro" id="IPR002078">
    <property type="entry name" value="Sigma_54_int"/>
</dbReference>
<dbReference type="PANTHER" id="PTHR32071">
    <property type="entry name" value="TRANSCRIPTIONAL REGULATORY PROTEIN"/>
    <property type="match status" value="1"/>
</dbReference>
<dbReference type="EMBL" id="MPJW01000186">
    <property type="protein sequence ID" value="OLU37929.1"/>
    <property type="molecule type" value="Genomic_DNA"/>
</dbReference>
<dbReference type="Pfam" id="PF03610">
    <property type="entry name" value="EIIA-man"/>
    <property type="match status" value="1"/>
</dbReference>
<dbReference type="Pfam" id="PF00158">
    <property type="entry name" value="Sigma54_activat"/>
    <property type="match status" value="1"/>
</dbReference>
<dbReference type="InterPro" id="IPR036634">
    <property type="entry name" value="PRD_sf"/>
</dbReference>
<comment type="caution">
    <text evidence="7">The sequence shown here is derived from an EMBL/GenBank/DDBJ whole genome shotgun (WGS) entry which is preliminary data.</text>
</comment>
<protein>
    <recommendedName>
        <fullName evidence="9">PRD domain-containing protein</fullName>
    </recommendedName>
</protein>
<dbReference type="InterPro" id="IPR025943">
    <property type="entry name" value="Sigma_54_int_dom_ATP-bd_2"/>
</dbReference>
<dbReference type="GO" id="GO:0005524">
    <property type="term" value="F:ATP binding"/>
    <property type="evidence" value="ECO:0007669"/>
    <property type="project" value="UniProtKB-KW"/>
</dbReference>
<keyword evidence="8" id="KW-1185">Reference proteome</keyword>
<keyword evidence="1" id="KW-0808">Transferase</keyword>
<dbReference type="SUPFAM" id="SSF52540">
    <property type="entry name" value="P-loop containing nucleoside triphosphate hydrolases"/>
    <property type="match status" value="1"/>
</dbReference>
<dbReference type="PROSITE" id="PS51096">
    <property type="entry name" value="PTS_EIIA_TYPE_4"/>
    <property type="match status" value="1"/>
</dbReference>
<evidence type="ECO:0000259" key="5">
    <source>
        <dbReference type="PROSITE" id="PS51096"/>
    </source>
</evidence>
<evidence type="ECO:0000256" key="1">
    <source>
        <dbReference type="ARBA" id="ARBA00022679"/>
    </source>
</evidence>
<dbReference type="InterPro" id="IPR011608">
    <property type="entry name" value="PRD"/>
</dbReference>
<evidence type="ECO:0000313" key="8">
    <source>
        <dbReference type="Proteomes" id="UP000186341"/>
    </source>
</evidence>
<evidence type="ECO:0000313" key="7">
    <source>
        <dbReference type="EMBL" id="OLU37929.1"/>
    </source>
</evidence>
<dbReference type="PANTHER" id="PTHR32071:SF38">
    <property type="entry name" value="PSP OPERON TRANSCRIPTIONAL ACTIVATOR"/>
    <property type="match status" value="1"/>
</dbReference>
<dbReference type="Proteomes" id="UP000186341">
    <property type="component" value="Unassembled WGS sequence"/>
</dbReference>
<accession>A0A1U7NEF8</accession>
<dbReference type="InterPro" id="IPR027417">
    <property type="entry name" value="P-loop_NTPase"/>
</dbReference>
<dbReference type="PROSITE" id="PS50045">
    <property type="entry name" value="SIGMA54_INTERACT_4"/>
    <property type="match status" value="1"/>
</dbReference>
<evidence type="ECO:0008006" key="9">
    <source>
        <dbReference type="Google" id="ProtNLM"/>
    </source>
</evidence>
<proteinExistence type="predicted"/>
<dbReference type="GeneID" id="82203388"/>
<feature type="domain" description="PTS EIIA type-4" evidence="5">
    <location>
        <begin position="550"/>
        <end position="672"/>
    </location>
</feature>
<dbReference type="Gene3D" id="3.40.50.510">
    <property type="entry name" value="Phosphotransferase system, mannose-type IIA component"/>
    <property type="match status" value="1"/>
</dbReference>
<keyword evidence="3" id="KW-0067">ATP-binding</keyword>
<dbReference type="AlphaFoldDB" id="A0A1U7NEF8"/>
<dbReference type="SMART" id="SM00382">
    <property type="entry name" value="AAA"/>
    <property type="match status" value="1"/>
</dbReference>